<dbReference type="PANTHER" id="PTHR30273:SF2">
    <property type="entry name" value="PROTEIN FECR"/>
    <property type="match status" value="1"/>
</dbReference>
<reference evidence="4 5" key="1">
    <citation type="journal article" date="2011" name="J. Bacteriol.">
        <title>Complete genome sequence of the haloaromatic acid-degrading bacterium Achromobacter xylosoxidans A8.</title>
        <authorList>
            <person name="Strnad H."/>
            <person name="Ridl J."/>
            <person name="Paces J."/>
            <person name="Kolar M."/>
            <person name="Vlcek C."/>
            <person name="Paces V."/>
        </authorList>
    </citation>
    <scope>NUCLEOTIDE SEQUENCE [LARGE SCALE GENOMIC DNA]</scope>
    <source>
        <strain evidence="4 5">A8</strain>
    </source>
</reference>
<dbReference type="OrthoDB" id="1100567at2"/>
<dbReference type="Gene3D" id="2.60.120.1440">
    <property type="match status" value="1"/>
</dbReference>
<dbReference type="eggNOG" id="COG3712">
    <property type="taxonomic scope" value="Bacteria"/>
</dbReference>
<dbReference type="PIRSF" id="PIRSF018266">
    <property type="entry name" value="FecR"/>
    <property type="match status" value="1"/>
</dbReference>
<dbReference type="PANTHER" id="PTHR30273">
    <property type="entry name" value="PERIPLASMIC SIGNAL SENSOR AND SIGMA FACTOR ACTIVATOR FECR-RELATED"/>
    <property type="match status" value="1"/>
</dbReference>
<protein>
    <submittedName>
        <fullName evidence="4">FecR family protein 2</fullName>
    </submittedName>
</protein>
<organism evidence="4 5">
    <name type="scientific">Achromobacter xylosoxidans (strain A8)</name>
    <dbReference type="NCBI Taxonomy" id="762376"/>
    <lineage>
        <taxon>Bacteria</taxon>
        <taxon>Pseudomonadati</taxon>
        <taxon>Pseudomonadota</taxon>
        <taxon>Betaproteobacteria</taxon>
        <taxon>Burkholderiales</taxon>
        <taxon>Alcaligenaceae</taxon>
        <taxon>Achromobacter</taxon>
    </lineage>
</organism>
<dbReference type="AlphaFoldDB" id="E3HUF3"/>
<dbReference type="Pfam" id="PF16220">
    <property type="entry name" value="DUF4880"/>
    <property type="match status" value="1"/>
</dbReference>
<dbReference type="InterPro" id="IPR006860">
    <property type="entry name" value="FecR"/>
</dbReference>
<dbReference type="InterPro" id="IPR032623">
    <property type="entry name" value="FecR_N"/>
</dbReference>
<evidence type="ECO:0000313" key="5">
    <source>
        <dbReference type="Proteomes" id="UP000006876"/>
    </source>
</evidence>
<gene>
    <name evidence="4" type="ordered locus">AXYL_00418</name>
</gene>
<dbReference type="Proteomes" id="UP000006876">
    <property type="component" value="Chromosome"/>
</dbReference>
<dbReference type="STRING" id="762376.AXYL_00418"/>
<dbReference type="KEGG" id="axy:AXYL_00418"/>
<dbReference type="Pfam" id="PF04773">
    <property type="entry name" value="FecR"/>
    <property type="match status" value="1"/>
</dbReference>
<sequence>MSSTTAVIDSRILKEAAAWAITFQYESPSVADRQALELWCRKSPAHAAAWMRTQAIFHVFDEVPREIGAEALESLQRSNGRRRSLRTVGMLLVVAPLGMLALRYVPWREWTADVSTTAGERKQLTLPDESHLALNTRSAVNIKFSDTERRIRLVAGEVLISTQKDRVATPRPFLLDTPAGVVRALGTRFNVRQIDSDRFRVAVLESAVEIRPFGGTPRIVREGEQAEFDGTGVGSIARIENHVGLWEKGILLVKGMRLADVIAEIARYRAGVLRCDPAVADLRVSGSLPIGDTDAALAVLAESLPLKIESRSKYWVTVLARD</sequence>
<feature type="domain" description="FecR protein" evidence="2">
    <location>
        <begin position="113"/>
        <end position="209"/>
    </location>
</feature>
<feature type="domain" description="FecR N-terminal" evidence="3">
    <location>
        <begin position="14"/>
        <end position="55"/>
    </location>
</feature>
<keyword evidence="1" id="KW-0812">Transmembrane</keyword>
<evidence type="ECO:0000256" key="1">
    <source>
        <dbReference type="SAM" id="Phobius"/>
    </source>
</evidence>
<dbReference type="HOGENOM" id="CLU_050192_0_0_4"/>
<name>E3HUF3_ACHXA</name>
<dbReference type="RefSeq" id="WP_013391173.1">
    <property type="nucleotide sequence ID" value="NC_014640.1"/>
</dbReference>
<evidence type="ECO:0000259" key="2">
    <source>
        <dbReference type="Pfam" id="PF04773"/>
    </source>
</evidence>
<dbReference type="PATRIC" id="fig|762376.5.peg.420"/>
<dbReference type="InterPro" id="IPR012373">
    <property type="entry name" value="Ferrdict_sens_TM"/>
</dbReference>
<dbReference type="EMBL" id="CP002287">
    <property type="protein sequence ID" value="ADP13776.1"/>
    <property type="molecule type" value="Genomic_DNA"/>
</dbReference>
<evidence type="ECO:0000259" key="3">
    <source>
        <dbReference type="Pfam" id="PF16220"/>
    </source>
</evidence>
<evidence type="ECO:0000313" key="4">
    <source>
        <dbReference type="EMBL" id="ADP13776.1"/>
    </source>
</evidence>
<proteinExistence type="predicted"/>
<keyword evidence="1" id="KW-1133">Transmembrane helix</keyword>
<accession>E3HUF3</accession>
<feature type="transmembrane region" description="Helical" evidence="1">
    <location>
        <begin position="85"/>
        <end position="105"/>
    </location>
</feature>
<keyword evidence="1" id="KW-0472">Membrane</keyword>
<dbReference type="GO" id="GO:0016989">
    <property type="term" value="F:sigma factor antagonist activity"/>
    <property type="evidence" value="ECO:0007669"/>
    <property type="project" value="TreeGrafter"/>
</dbReference>